<evidence type="ECO:0000256" key="3">
    <source>
        <dbReference type="SAM" id="MobiDB-lite"/>
    </source>
</evidence>
<dbReference type="PANTHER" id="PTHR38340">
    <property type="entry name" value="S-LAYER PROTEIN"/>
    <property type="match status" value="1"/>
</dbReference>
<feature type="domain" description="PA14" evidence="4">
    <location>
        <begin position="49"/>
        <end position="218"/>
    </location>
</feature>
<protein>
    <submittedName>
        <fullName evidence="5">Leukotoxin</fullName>
    </submittedName>
</protein>
<dbReference type="RefSeq" id="WP_093968093.1">
    <property type="nucleotide sequence ID" value="NZ_FXYE01000002.1"/>
</dbReference>
<dbReference type="InterPro" id="IPR011049">
    <property type="entry name" value="Serralysin-like_metalloprot_C"/>
</dbReference>
<dbReference type="InterPro" id="IPR050557">
    <property type="entry name" value="RTX_toxin/Mannuronan_C5-epim"/>
</dbReference>
<evidence type="ECO:0000259" key="4">
    <source>
        <dbReference type="PROSITE" id="PS51820"/>
    </source>
</evidence>
<dbReference type="InterPro" id="IPR018511">
    <property type="entry name" value="Hemolysin-typ_Ca-bd_CS"/>
</dbReference>
<accession>A0A238KUI6</accession>
<keyword evidence="6" id="KW-1185">Reference proteome</keyword>
<dbReference type="InterPro" id="IPR037524">
    <property type="entry name" value="PA14/GLEYA"/>
</dbReference>
<dbReference type="InterPro" id="IPR036844">
    <property type="entry name" value="Hint_dom_sf"/>
</dbReference>
<dbReference type="InterPro" id="IPR028992">
    <property type="entry name" value="Hedgehog/Intein_dom"/>
</dbReference>
<comment type="subcellular location">
    <subcellularLocation>
        <location evidence="1">Secreted</location>
    </subcellularLocation>
</comment>
<keyword evidence="2" id="KW-0964">Secreted</keyword>
<dbReference type="PANTHER" id="PTHR38340:SF1">
    <property type="entry name" value="S-LAYER PROTEIN"/>
    <property type="match status" value="1"/>
</dbReference>
<proteinExistence type="predicted"/>
<organism evidence="5 6">
    <name type="scientific">Actibacterium lipolyticum</name>
    <dbReference type="NCBI Taxonomy" id="1524263"/>
    <lineage>
        <taxon>Bacteria</taxon>
        <taxon>Pseudomonadati</taxon>
        <taxon>Pseudomonadota</taxon>
        <taxon>Alphaproteobacteria</taxon>
        <taxon>Rhodobacterales</taxon>
        <taxon>Roseobacteraceae</taxon>
        <taxon>Actibacterium</taxon>
    </lineage>
</organism>
<evidence type="ECO:0000256" key="2">
    <source>
        <dbReference type="ARBA" id="ARBA00022525"/>
    </source>
</evidence>
<dbReference type="SUPFAM" id="SSF51120">
    <property type="entry name" value="beta-Roll"/>
    <property type="match status" value="1"/>
</dbReference>
<evidence type="ECO:0000256" key="1">
    <source>
        <dbReference type="ARBA" id="ARBA00004613"/>
    </source>
</evidence>
<dbReference type="PRINTS" id="PR00313">
    <property type="entry name" value="CABNDNGRPT"/>
</dbReference>
<dbReference type="PROSITE" id="PS00330">
    <property type="entry name" value="HEMOLYSIN_CALCIUM"/>
    <property type="match status" value="1"/>
</dbReference>
<dbReference type="GO" id="GO:0005509">
    <property type="term" value="F:calcium ion binding"/>
    <property type="evidence" value="ECO:0007669"/>
    <property type="project" value="InterPro"/>
</dbReference>
<evidence type="ECO:0000313" key="5">
    <source>
        <dbReference type="EMBL" id="SMX46261.1"/>
    </source>
</evidence>
<name>A0A238KUI6_9RHOB</name>
<dbReference type="EMBL" id="FXYE01000002">
    <property type="protein sequence ID" value="SMX46261.1"/>
    <property type="molecule type" value="Genomic_DNA"/>
</dbReference>
<dbReference type="Gene3D" id="2.150.10.10">
    <property type="entry name" value="Serralysin-like metalloprotease, C-terminal"/>
    <property type="match status" value="2"/>
</dbReference>
<dbReference type="Pfam" id="PF00353">
    <property type="entry name" value="HemolysinCabind"/>
    <property type="match status" value="4"/>
</dbReference>
<feature type="region of interest" description="Disordered" evidence="3">
    <location>
        <begin position="1"/>
        <end position="32"/>
    </location>
</feature>
<dbReference type="Pfam" id="PF13403">
    <property type="entry name" value="Hint_2"/>
    <property type="match status" value="1"/>
</dbReference>
<evidence type="ECO:0000313" key="6">
    <source>
        <dbReference type="Proteomes" id="UP000202922"/>
    </source>
</evidence>
<dbReference type="OrthoDB" id="6305173at2"/>
<reference evidence="6" key="1">
    <citation type="submission" date="2017-05" db="EMBL/GenBank/DDBJ databases">
        <authorList>
            <person name="Rodrigo-Torres L."/>
            <person name="Arahal R. D."/>
            <person name="Lucena T."/>
        </authorList>
    </citation>
    <scope>NUCLEOTIDE SEQUENCE [LARGE SCALE GENOMIC DNA]</scope>
    <source>
        <strain evidence="6">CECT 8621</strain>
    </source>
</reference>
<gene>
    <name evidence="5" type="primary">lktA</name>
    <name evidence="5" type="ORF">COL8621_03031</name>
</gene>
<dbReference type="AlphaFoldDB" id="A0A238KUI6"/>
<sequence>MVNNTSTNPATEQDQTLTGSATEDNLSGGLGNDIISGGAGDDVLRGDSAPVGAWHYEAFDYNFLEIAGQAFDIESGTRIGSGYVTDFDVSNLTNTLRGTPGADPNDFGIVLTTTLDVSATGGGTYRIATASDDGSTVQIFDSSGNLVQFTNQDGSTADFMDNDYHQGTTTRYGDVVLDPNETYTIQIRYWENAGGDELTATITGPDTAGTENLLTSSMLGTPPGPEYSVTGTPAGVEGNDTIEGGGGNDTIYGDGGDDIIYGDTAGTADGVVIYEENFDTGAPGWTATTVTDNPSLTDNSDPYFGSVLGRVQGTTTTNDVELSRTVNLDPGYTSAIIEFDFHRIDSWDNEAIQFYVDGQEIFSTTFWANDYSGITYTSSVVVNGATYNLTMEATGPADNLGYAGGQTYLVDQTFHVRIEVVNAPDSLVFGIGSTLDQAISDESYALDNFIIASTDDLTIDPSAIVAGGGADTIYGGDGDDIIFGQQGDDFISGDAGEDRVDGGSGADTINTGDDRDIIIAGAGDVVDGGEGGDDFDRLFVDDPGAVVTYDANPENGTVTFSDGSTMTFTNIEKVMVPCFTPGAMIETARGDVLIENLRVGDIVVTRDHGLQPVRWIGQRLVDGPMLALSPYLHPIRIHANALGDGLPRRDVIVSPQHRMLISSAATQLYFAEEEVLVAAKHLTHLPGIERVEVAEVFYIHLMFDAHEIIRVDGAWSESFQPGEALLHSVDQDILEELFELFPSLATRHGREAYTSARRTLKRYEASVVYA</sequence>
<dbReference type="InterPro" id="IPR001343">
    <property type="entry name" value="Hemolysn_Ca-bd"/>
</dbReference>
<dbReference type="Proteomes" id="UP000202922">
    <property type="component" value="Unassembled WGS sequence"/>
</dbReference>
<feature type="compositionally biased region" description="Polar residues" evidence="3">
    <location>
        <begin position="1"/>
        <end position="25"/>
    </location>
</feature>
<dbReference type="GO" id="GO:0005576">
    <property type="term" value="C:extracellular region"/>
    <property type="evidence" value="ECO:0007669"/>
    <property type="project" value="UniProtKB-SubCell"/>
</dbReference>
<dbReference type="SUPFAM" id="SSF51294">
    <property type="entry name" value="Hedgehog/intein (Hint) domain"/>
    <property type="match status" value="1"/>
</dbReference>
<dbReference type="PROSITE" id="PS51820">
    <property type="entry name" value="PA14"/>
    <property type="match status" value="1"/>
</dbReference>